<dbReference type="GO" id="GO:0003824">
    <property type="term" value="F:catalytic activity"/>
    <property type="evidence" value="ECO:0007669"/>
    <property type="project" value="InterPro"/>
</dbReference>
<reference evidence="2" key="1">
    <citation type="submission" date="2020-02" db="EMBL/GenBank/DDBJ databases">
        <title>Draft genome sequence of Candidatus Afipia apatlaquensis IBT-C3, a potential strain for decolorization of textile dyes.</title>
        <authorList>
            <person name="Sanchez-Reyes A."/>
            <person name="Breton-Deval L."/>
            <person name="Mangelson H."/>
            <person name="Sanchez-Flores A."/>
        </authorList>
    </citation>
    <scope>NUCLEOTIDE SEQUENCE [LARGE SCALE GENOMIC DNA]</scope>
    <source>
        <strain evidence="2">IBT-C3</strain>
    </source>
</reference>
<name>A0A7C9VHV8_9BRAD</name>
<dbReference type="AlphaFoldDB" id="A0A7C9VHV8"/>
<sequence length="431" mass="44691">MTTSSRDRLEQALVKIADPAGEGARSCLTVYADEARKAADAADARIKSGGSRGPLDGAVITIKDLFDIKGEVTRAGSKVLPARSKPAMADAAIVTRLREAGAVIAAKTNMTEFAYSGLGANPHYGTPGNPADRKRVPGGSSSGAAVAVGDGVGEIAIGTDTGGSTRIPAAFCGVTGFKPTVKRVPRTGAFPLSFTLDSIGPIARSVADCANADAILAGETPSPLSPPALGDVRVGLVQGYPIEGLDDVVGKAYPLALAKLGSHWKGSDITLDALSIMHTANERGGVAPPEAYAIHRTLLAEAGEGVDPNVRARLLRSEKIGAADYILALRDRERGIAQMDAVFDKVDVLVMPTVQIVAPTMDEVSTPESFNKRNVQALMNTAIWNFFDTCAISLPIRLGNALPVGLMLVGRHGGDRKLLAIAAAVEKQLGA</sequence>
<proteinExistence type="predicted"/>
<evidence type="ECO:0000313" key="2">
    <source>
        <dbReference type="EMBL" id="NGX97546.1"/>
    </source>
</evidence>
<dbReference type="InterPro" id="IPR036928">
    <property type="entry name" value="AS_sf"/>
</dbReference>
<dbReference type="PANTHER" id="PTHR11895:SF176">
    <property type="entry name" value="AMIDASE AMID-RELATED"/>
    <property type="match status" value="1"/>
</dbReference>
<dbReference type="NCBIfam" id="NF005460">
    <property type="entry name" value="PRK07056.1"/>
    <property type="match status" value="1"/>
</dbReference>
<evidence type="ECO:0000259" key="1">
    <source>
        <dbReference type="Pfam" id="PF01425"/>
    </source>
</evidence>
<dbReference type="InterPro" id="IPR000120">
    <property type="entry name" value="Amidase"/>
</dbReference>
<dbReference type="SUPFAM" id="SSF75304">
    <property type="entry name" value="Amidase signature (AS) enzymes"/>
    <property type="match status" value="1"/>
</dbReference>
<dbReference type="Gene3D" id="3.90.1300.10">
    <property type="entry name" value="Amidase signature (AS) domain"/>
    <property type="match status" value="1"/>
</dbReference>
<gene>
    <name evidence="2" type="ORF">G4V63_20775</name>
</gene>
<dbReference type="Pfam" id="PF01425">
    <property type="entry name" value="Amidase"/>
    <property type="match status" value="1"/>
</dbReference>
<organism evidence="2 3">
    <name type="scientific">Candidatus Afipia apatlaquensis</name>
    <dbReference type="NCBI Taxonomy" id="2712852"/>
    <lineage>
        <taxon>Bacteria</taxon>
        <taxon>Pseudomonadati</taxon>
        <taxon>Pseudomonadota</taxon>
        <taxon>Alphaproteobacteria</taxon>
        <taxon>Hyphomicrobiales</taxon>
        <taxon>Nitrobacteraceae</taxon>
        <taxon>Afipia</taxon>
    </lineage>
</organism>
<dbReference type="InterPro" id="IPR023631">
    <property type="entry name" value="Amidase_dom"/>
</dbReference>
<dbReference type="EMBL" id="JAAMRR010001067">
    <property type="protein sequence ID" value="NGX97546.1"/>
    <property type="molecule type" value="Genomic_DNA"/>
</dbReference>
<accession>A0A7C9VHV8</accession>
<dbReference type="PANTHER" id="PTHR11895">
    <property type="entry name" value="TRANSAMIDASE"/>
    <property type="match status" value="1"/>
</dbReference>
<dbReference type="NCBIfam" id="NF004622">
    <property type="entry name" value="PRK05962.1"/>
    <property type="match status" value="1"/>
</dbReference>
<comment type="caution">
    <text evidence="2">The sequence shown here is derived from an EMBL/GenBank/DDBJ whole genome shotgun (WGS) entry which is preliminary data.</text>
</comment>
<dbReference type="Proteomes" id="UP000480266">
    <property type="component" value="Unassembled WGS sequence"/>
</dbReference>
<feature type="domain" description="Amidase" evidence="1">
    <location>
        <begin position="20"/>
        <end position="419"/>
    </location>
</feature>
<protein>
    <submittedName>
        <fullName evidence="2">Amidase</fullName>
    </submittedName>
</protein>
<evidence type="ECO:0000313" key="3">
    <source>
        <dbReference type="Proteomes" id="UP000480266"/>
    </source>
</evidence>
<keyword evidence="3" id="KW-1185">Reference proteome</keyword>